<protein>
    <submittedName>
        <fullName evidence="1">Uncharacterized protein</fullName>
    </submittedName>
</protein>
<dbReference type="EMBL" id="HAEF01001880">
    <property type="protein sequence ID" value="SBR39262.1"/>
    <property type="molecule type" value="Transcribed_RNA"/>
</dbReference>
<reference evidence="1" key="2">
    <citation type="submission" date="2016-06" db="EMBL/GenBank/DDBJ databases">
        <title>The genome of a short-lived fish provides insights into sex chromosome evolution and the genetic control of aging.</title>
        <authorList>
            <person name="Reichwald K."/>
            <person name="Felder M."/>
            <person name="Petzold A."/>
            <person name="Koch P."/>
            <person name="Groth M."/>
            <person name="Platzer M."/>
        </authorList>
    </citation>
    <scope>NUCLEOTIDE SEQUENCE</scope>
    <source>
        <tissue evidence="1">Brain</tissue>
    </source>
</reference>
<sequence>RFQAAAGEGGREEPKGFQGLFPHSLSCCSDTTGFQPIDLLPTINPTCLVIVQYSACCGENTLGMYLHRKGLHIFYLIF</sequence>
<proteinExistence type="predicted"/>
<feature type="non-terminal residue" evidence="1">
    <location>
        <position position="1"/>
    </location>
</feature>
<evidence type="ECO:0000313" key="1">
    <source>
        <dbReference type="EMBL" id="SBR39262.1"/>
    </source>
</evidence>
<organism evidence="1">
    <name type="scientific">Nothobranchius pienaari</name>
    <dbReference type="NCBI Taxonomy" id="704102"/>
    <lineage>
        <taxon>Eukaryota</taxon>
        <taxon>Metazoa</taxon>
        <taxon>Chordata</taxon>
        <taxon>Craniata</taxon>
        <taxon>Vertebrata</taxon>
        <taxon>Euteleostomi</taxon>
        <taxon>Actinopterygii</taxon>
        <taxon>Neopterygii</taxon>
        <taxon>Teleostei</taxon>
        <taxon>Neoteleostei</taxon>
        <taxon>Acanthomorphata</taxon>
        <taxon>Ovalentaria</taxon>
        <taxon>Atherinomorphae</taxon>
        <taxon>Cyprinodontiformes</taxon>
        <taxon>Nothobranchiidae</taxon>
        <taxon>Nothobranchius</taxon>
    </lineage>
</organism>
<accession>A0A1A8L3P3</accession>
<reference evidence="1" key="1">
    <citation type="submission" date="2016-05" db="EMBL/GenBank/DDBJ databases">
        <authorList>
            <person name="Lavstsen T."/>
            <person name="Jespersen J.S."/>
        </authorList>
    </citation>
    <scope>NUCLEOTIDE SEQUENCE</scope>
    <source>
        <tissue evidence="1">Brain</tissue>
    </source>
</reference>
<name>A0A1A8L3P3_9TELE</name>
<dbReference type="AlphaFoldDB" id="A0A1A8L3P3"/>
<gene>
    <name evidence="1" type="primary">Nfu_g_1_021725</name>
</gene>
<feature type="non-terminal residue" evidence="1">
    <location>
        <position position="78"/>
    </location>
</feature>